<dbReference type="GO" id="GO:0009098">
    <property type="term" value="P:L-leucine biosynthetic process"/>
    <property type="evidence" value="ECO:0007669"/>
    <property type="project" value="UniProtKB-UniPathway"/>
</dbReference>
<proteinExistence type="inferred from homology"/>
<dbReference type="PANTHER" id="PTHR11825:SF44">
    <property type="entry name" value="BRANCHED-CHAIN-AMINO-ACID AMINOTRANSFERASE"/>
    <property type="match status" value="1"/>
</dbReference>
<comment type="cofactor">
    <cofactor evidence="1 17">
        <name>pyridoxal 5'-phosphate</name>
        <dbReference type="ChEBI" id="CHEBI:597326"/>
    </cofactor>
</comment>
<evidence type="ECO:0000256" key="12">
    <source>
        <dbReference type="ARBA" id="ARBA00048212"/>
    </source>
</evidence>
<sequence>MNRVSQTSFAVTPAEALVGINDRAAMLSQPGFGKYLTDHMVTIRYSADKGWHDAALTARHDLSLNPATMVLHYAGEIFEGLKAYRHPDGGAALFRPDANARRFNASAKRLAMAELPEDMFVDAVAELAILDREWIPSEGEGSLYLRPFMIGTEVAIGNHPSDSFLFSVIASPVGSYFKGGVAGVSVWVSDNYTRAAPGGTGAAKCGGNYAAALAAQADAARQGCEQVVFLDAVERRWIEELAGMNVFFVFDDGSLQTPPLTGTILPGITRDSLIRLARDKGMTVREEPYAIDQWRDDLASGRLVEVFACGTAAVVAPISQIKGNGFDLTIGDGGLGPVTADLRKTLTDIQFGRAEGPEGWVHRLF</sequence>
<comment type="catalytic activity">
    <reaction evidence="12 18">
        <text>L-valine + 2-oxoglutarate = 3-methyl-2-oxobutanoate + L-glutamate</text>
        <dbReference type="Rhea" id="RHEA:24813"/>
        <dbReference type="ChEBI" id="CHEBI:11851"/>
        <dbReference type="ChEBI" id="CHEBI:16810"/>
        <dbReference type="ChEBI" id="CHEBI:29985"/>
        <dbReference type="ChEBI" id="CHEBI:57762"/>
        <dbReference type="EC" id="2.6.1.42"/>
    </reaction>
</comment>
<name>A0A2K9MCD2_9RHOB</name>
<comment type="pathway">
    <text evidence="5 19">Amino-acid biosynthesis; L-leucine biosynthesis; L-leucine from 3-methyl-2-oxobutanoate: step 4/4.</text>
</comment>
<evidence type="ECO:0000256" key="11">
    <source>
        <dbReference type="ARBA" id="ARBA00023304"/>
    </source>
</evidence>
<comment type="catalytic activity">
    <reaction evidence="13 18">
        <text>L-isoleucine + 2-oxoglutarate = (S)-3-methyl-2-oxopentanoate + L-glutamate</text>
        <dbReference type="Rhea" id="RHEA:24801"/>
        <dbReference type="ChEBI" id="CHEBI:16810"/>
        <dbReference type="ChEBI" id="CHEBI:29985"/>
        <dbReference type="ChEBI" id="CHEBI:35146"/>
        <dbReference type="ChEBI" id="CHEBI:58045"/>
        <dbReference type="EC" id="2.6.1.42"/>
    </reaction>
</comment>
<dbReference type="UniPathway" id="UPA00048">
    <property type="reaction ID" value="UER00073"/>
</dbReference>
<dbReference type="InterPro" id="IPR005786">
    <property type="entry name" value="B_amino_transII"/>
</dbReference>
<gene>
    <name evidence="20" type="ORF">CYR75_02475</name>
</gene>
<accession>A0A2K9MCD2</accession>
<keyword evidence="21" id="KW-1185">Reference proteome</keyword>
<dbReference type="Proteomes" id="UP000234882">
    <property type="component" value="Chromosome"/>
</dbReference>
<dbReference type="CDD" id="cd01557">
    <property type="entry name" value="BCAT_beta_family"/>
    <property type="match status" value="1"/>
</dbReference>
<dbReference type="Pfam" id="PF01063">
    <property type="entry name" value="Aminotran_4"/>
    <property type="match status" value="1"/>
</dbReference>
<comment type="catalytic activity">
    <reaction evidence="14 18">
        <text>L-leucine + 2-oxoglutarate = 4-methyl-2-oxopentanoate + L-glutamate</text>
        <dbReference type="Rhea" id="RHEA:18321"/>
        <dbReference type="ChEBI" id="CHEBI:16810"/>
        <dbReference type="ChEBI" id="CHEBI:17865"/>
        <dbReference type="ChEBI" id="CHEBI:29985"/>
        <dbReference type="ChEBI" id="CHEBI:57427"/>
        <dbReference type="EC" id="2.6.1.42"/>
    </reaction>
</comment>
<dbReference type="GO" id="GO:0052656">
    <property type="term" value="F:L-isoleucine-2-oxoglutarate transaminase activity"/>
    <property type="evidence" value="ECO:0007669"/>
    <property type="project" value="RHEA"/>
</dbReference>
<keyword evidence="11 18" id="KW-0100">Branched-chain amino acid biosynthesis</keyword>
<dbReference type="InterPro" id="IPR018300">
    <property type="entry name" value="Aminotrans_IV_CS"/>
</dbReference>
<dbReference type="EMBL" id="CP025583">
    <property type="protein sequence ID" value="AUM73307.1"/>
    <property type="molecule type" value="Genomic_DNA"/>
</dbReference>
<evidence type="ECO:0000313" key="20">
    <source>
        <dbReference type="EMBL" id="AUM73307.1"/>
    </source>
</evidence>
<dbReference type="Gene3D" id="3.30.470.10">
    <property type="match status" value="1"/>
</dbReference>
<evidence type="ECO:0000256" key="19">
    <source>
        <dbReference type="RuleBase" id="RU004519"/>
    </source>
</evidence>
<comment type="pathway">
    <text evidence="3 19">Amino-acid biosynthesis; L-isoleucine biosynthesis; L-isoleucine from 2-oxobutanoate: step 4/4.</text>
</comment>
<dbReference type="GO" id="GO:0052655">
    <property type="term" value="F:L-valine-2-oxoglutarate transaminase activity"/>
    <property type="evidence" value="ECO:0007669"/>
    <property type="project" value="RHEA"/>
</dbReference>
<evidence type="ECO:0000256" key="2">
    <source>
        <dbReference type="ARBA" id="ARBA00003109"/>
    </source>
</evidence>
<dbReference type="SUPFAM" id="SSF56752">
    <property type="entry name" value="D-aminoacid aminotransferase-like PLP-dependent enzymes"/>
    <property type="match status" value="1"/>
</dbReference>
<dbReference type="PROSITE" id="PS00770">
    <property type="entry name" value="AA_TRANSFER_CLASS_4"/>
    <property type="match status" value="1"/>
</dbReference>
<keyword evidence="10 17" id="KW-0663">Pyridoxal phosphate</keyword>
<evidence type="ECO:0000256" key="3">
    <source>
        <dbReference type="ARBA" id="ARBA00004824"/>
    </source>
</evidence>
<dbReference type="PANTHER" id="PTHR11825">
    <property type="entry name" value="SUBGROUP IIII AMINOTRANSFERASE"/>
    <property type="match status" value="1"/>
</dbReference>
<keyword evidence="7 18" id="KW-0032">Aminotransferase</keyword>
<dbReference type="PIRSF" id="PIRSF006468">
    <property type="entry name" value="BCAT1"/>
    <property type="match status" value="1"/>
</dbReference>
<evidence type="ECO:0000256" key="10">
    <source>
        <dbReference type="ARBA" id="ARBA00022898"/>
    </source>
</evidence>
<dbReference type="KEGG" id="paru:CYR75_02475"/>
<dbReference type="InterPro" id="IPR043131">
    <property type="entry name" value="BCAT-like_N"/>
</dbReference>
<feature type="modified residue" description="N6-(pyridoxal phosphate)lysine" evidence="15">
    <location>
        <position position="204"/>
    </location>
</feature>
<dbReference type="NCBIfam" id="TIGR01123">
    <property type="entry name" value="ilvE_II"/>
    <property type="match status" value="1"/>
</dbReference>
<dbReference type="EC" id="2.6.1.42" evidence="18"/>
<protein>
    <recommendedName>
        <fullName evidence="18">Branched-chain-amino-acid aminotransferase</fullName>
        <ecNumber evidence="18">2.6.1.42</ecNumber>
    </recommendedName>
</protein>
<organism evidence="20 21">
    <name type="scientific">Paracoccus jeotgali</name>
    <dbReference type="NCBI Taxonomy" id="2065379"/>
    <lineage>
        <taxon>Bacteria</taxon>
        <taxon>Pseudomonadati</taxon>
        <taxon>Pseudomonadota</taxon>
        <taxon>Alphaproteobacteria</taxon>
        <taxon>Rhodobacterales</taxon>
        <taxon>Paracoccaceae</taxon>
        <taxon>Paracoccus</taxon>
    </lineage>
</organism>
<dbReference type="InterPro" id="IPR036038">
    <property type="entry name" value="Aminotransferase-like"/>
</dbReference>
<evidence type="ECO:0000256" key="4">
    <source>
        <dbReference type="ARBA" id="ARBA00004931"/>
    </source>
</evidence>
<evidence type="ECO:0000256" key="13">
    <source>
        <dbReference type="ARBA" id="ARBA00048798"/>
    </source>
</evidence>
<evidence type="ECO:0000313" key="21">
    <source>
        <dbReference type="Proteomes" id="UP000234882"/>
    </source>
</evidence>
<dbReference type="AlphaFoldDB" id="A0A2K9MCD2"/>
<dbReference type="OrthoDB" id="9804984at2"/>
<dbReference type="UniPathway" id="UPA00047">
    <property type="reaction ID" value="UER00058"/>
</dbReference>
<dbReference type="GO" id="GO:0009097">
    <property type="term" value="P:isoleucine biosynthetic process"/>
    <property type="evidence" value="ECO:0007669"/>
    <property type="project" value="UniProtKB-UniPathway"/>
</dbReference>
<reference evidence="21" key="1">
    <citation type="submission" date="2017-12" db="EMBL/GenBank/DDBJ databases">
        <title>Genomic analysis of Paracoccus sp. CBA4604.</title>
        <authorList>
            <person name="Roh S.W."/>
            <person name="Kim J.Y."/>
            <person name="Kim J.S."/>
        </authorList>
    </citation>
    <scope>NUCLEOTIDE SEQUENCE [LARGE SCALE GENOMIC DNA]</scope>
    <source>
        <strain evidence="21">CBA4604</strain>
    </source>
</reference>
<comment type="similarity">
    <text evidence="6 16">Belongs to the class-IV pyridoxal-phosphate-dependent aminotransferase family.</text>
</comment>
<evidence type="ECO:0000256" key="15">
    <source>
        <dbReference type="PIRSR" id="PIRSR006468-1"/>
    </source>
</evidence>
<dbReference type="UniPathway" id="UPA00049">
    <property type="reaction ID" value="UER00062"/>
</dbReference>
<evidence type="ECO:0000256" key="5">
    <source>
        <dbReference type="ARBA" id="ARBA00005072"/>
    </source>
</evidence>
<evidence type="ECO:0000256" key="16">
    <source>
        <dbReference type="RuleBase" id="RU004106"/>
    </source>
</evidence>
<keyword evidence="9 18" id="KW-0808">Transferase</keyword>
<evidence type="ECO:0000256" key="17">
    <source>
        <dbReference type="RuleBase" id="RU004516"/>
    </source>
</evidence>
<evidence type="ECO:0000256" key="14">
    <source>
        <dbReference type="ARBA" id="ARBA00049229"/>
    </source>
</evidence>
<dbReference type="Gene3D" id="3.20.10.10">
    <property type="entry name" value="D-amino Acid Aminotransferase, subunit A, domain 2"/>
    <property type="match status" value="1"/>
</dbReference>
<keyword evidence="8 18" id="KW-0028">Amino-acid biosynthesis</keyword>
<comment type="function">
    <text evidence="2">Acts on leucine, isoleucine and valine.</text>
</comment>
<evidence type="ECO:0000256" key="1">
    <source>
        <dbReference type="ARBA" id="ARBA00001933"/>
    </source>
</evidence>
<evidence type="ECO:0000256" key="18">
    <source>
        <dbReference type="RuleBase" id="RU004517"/>
    </source>
</evidence>
<dbReference type="NCBIfam" id="NF009897">
    <property type="entry name" value="PRK13357.1"/>
    <property type="match status" value="1"/>
</dbReference>
<evidence type="ECO:0000256" key="8">
    <source>
        <dbReference type="ARBA" id="ARBA00022605"/>
    </source>
</evidence>
<dbReference type="GO" id="GO:0009099">
    <property type="term" value="P:L-valine biosynthetic process"/>
    <property type="evidence" value="ECO:0007669"/>
    <property type="project" value="UniProtKB-UniPathway"/>
</dbReference>
<dbReference type="InterPro" id="IPR043132">
    <property type="entry name" value="BCAT-like_C"/>
</dbReference>
<evidence type="ECO:0000256" key="6">
    <source>
        <dbReference type="ARBA" id="ARBA00009320"/>
    </source>
</evidence>
<dbReference type="RefSeq" id="WP_101498691.1">
    <property type="nucleotide sequence ID" value="NZ_CP025583.1"/>
</dbReference>
<dbReference type="InterPro" id="IPR001544">
    <property type="entry name" value="Aminotrans_IV"/>
</dbReference>
<evidence type="ECO:0000256" key="7">
    <source>
        <dbReference type="ARBA" id="ARBA00022576"/>
    </source>
</evidence>
<evidence type="ECO:0000256" key="9">
    <source>
        <dbReference type="ARBA" id="ARBA00022679"/>
    </source>
</evidence>
<comment type="pathway">
    <text evidence="4 19">Amino-acid biosynthesis; L-valine biosynthesis; L-valine from pyruvate: step 4/4.</text>
</comment>
<dbReference type="InterPro" id="IPR033939">
    <property type="entry name" value="BCAT_family"/>
</dbReference>
<dbReference type="GO" id="GO:0052654">
    <property type="term" value="F:L-leucine-2-oxoglutarate transaminase activity"/>
    <property type="evidence" value="ECO:0007669"/>
    <property type="project" value="RHEA"/>
</dbReference>